<dbReference type="PANTHER" id="PTHR43428:SF1">
    <property type="entry name" value="ARSENATE REDUCTASE"/>
    <property type="match status" value="1"/>
</dbReference>
<dbReference type="EMBL" id="ANOG01001130">
    <property type="protein sequence ID" value="EMI15264.1"/>
    <property type="molecule type" value="Genomic_DNA"/>
</dbReference>
<dbReference type="PANTHER" id="PTHR43428">
    <property type="entry name" value="ARSENATE REDUCTASE"/>
    <property type="match status" value="1"/>
</dbReference>
<name>M5RMS4_9BACT</name>
<sequence>MTSNDTGNSLARLYPELKRYLAQTTARFSEIPGDRKEDLAKVADYILQRRAESKTANLTFICTHNSRRSQLAQVWAHVAVEYYGLEGIETYSGGTEATAFNPRAVTALQRCGLRIVAEDPNAANSRYLVYSSETSTPQICVSKVYDSPPNPSRNYCAVMTCSQADEACPLVMGCDLRMPIRYEDPKVADDTEFEAQRYDERTTQICSEMLYMMSLVNQATDR</sequence>
<dbReference type="Proteomes" id="UP000011991">
    <property type="component" value="Unassembled WGS sequence"/>
</dbReference>
<dbReference type="SUPFAM" id="SSF52788">
    <property type="entry name" value="Phosphotyrosine protein phosphatases I"/>
    <property type="match status" value="1"/>
</dbReference>
<keyword evidence="2" id="KW-1185">Reference proteome</keyword>
<accession>M5RMS4</accession>
<protein>
    <submittedName>
        <fullName evidence="1">Arsenate reductase</fullName>
    </submittedName>
</protein>
<proteinExistence type="predicted"/>
<dbReference type="PATRIC" id="fig|1265738.3.peg.7804"/>
<gene>
    <name evidence="1" type="ORF">RMSM_07820</name>
</gene>
<evidence type="ECO:0000313" key="2">
    <source>
        <dbReference type="Proteomes" id="UP000011991"/>
    </source>
</evidence>
<organism evidence="1 2">
    <name type="scientific">Rhodopirellula maiorica SM1</name>
    <dbReference type="NCBI Taxonomy" id="1265738"/>
    <lineage>
        <taxon>Bacteria</taxon>
        <taxon>Pseudomonadati</taxon>
        <taxon>Planctomycetota</taxon>
        <taxon>Planctomycetia</taxon>
        <taxon>Pirellulales</taxon>
        <taxon>Pirellulaceae</taxon>
        <taxon>Novipirellula</taxon>
    </lineage>
</organism>
<dbReference type="OrthoDB" id="9784339at2"/>
<dbReference type="InterPro" id="IPR036196">
    <property type="entry name" value="Ptyr_pPase_sf"/>
</dbReference>
<reference evidence="1 2" key="1">
    <citation type="journal article" date="2013" name="Mar. Genomics">
        <title>Expression of sulfatases in Rhodopirellula baltica and the diversity of sulfatases in the genus Rhodopirellula.</title>
        <authorList>
            <person name="Wegner C.E."/>
            <person name="Richter-Heitmann T."/>
            <person name="Klindworth A."/>
            <person name="Klockow C."/>
            <person name="Richter M."/>
            <person name="Achstetter T."/>
            <person name="Glockner F.O."/>
            <person name="Harder J."/>
        </authorList>
    </citation>
    <scope>NUCLEOTIDE SEQUENCE [LARGE SCALE GENOMIC DNA]</scope>
    <source>
        <strain evidence="1 2">SM1</strain>
    </source>
</reference>
<dbReference type="RefSeq" id="WP_008709849.1">
    <property type="nucleotide sequence ID" value="NZ_ANOG01001130.1"/>
</dbReference>
<dbReference type="AlphaFoldDB" id="M5RMS4"/>
<evidence type="ECO:0000313" key="1">
    <source>
        <dbReference type="EMBL" id="EMI15264.1"/>
    </source>
</evidence>
<dbReference type="Gene3D" id="3.40.50.2300">
    <property type="match status" value="1"/>
</dbReference>
<comment type="caution">
    <text evidence="1">The sequence shown here is derived from an EMBL/GenBank/DDBJ whole genome shotgun (WGS) entry which is preliminary data.</text>
</comment>